<evidence type="ECO:0000256" key="10">
    <source>
        <dbReference type="ARBA" id="ARBA00029362"/>
    </source>
</evidence>
<accession>G0U9F0</accession>
<dbReference type="InterPro" id="IPR005078">
    <property type="entry name" value="Peptidase_C54"/>
</dbReference>
<keyword evidence="3" id="KW-0813">Transport</keyword>
<sequence>MSEDREGSHAPWLDFRPSDIIQYIYNFVGKLRGCDVATLDDGDVYVIGEGKYNGVDTAVWVTRATQKLLYFSYRCGFTPLSNGSTTDVAWGCVVRAAQMLLAQAHMRFFNSGHAFVDGSALQILREKVQPLFLDDPSAPFGIHAMTSEAEKYGVACGQWFGMTPAAKTIASLCQQHSLRGGNGPAVLVFVDREVSALKVRDLLSHSRQVVLLIPAVLGLDRISVKYSKMLIRCLEMESCIGVIGGRKSSALYFVGHQSNNIIYLDPHRAQRAFTEVASPGELTGAWHLLPVTACSTSILFGFYIDSLESFKQFEADMLEANSALAFPLISVATSERLEPDDSGSIGSCSSGSLA</sequence>
<organism evidence="13">
    <name type="scientific">Trypanosoma vivax (strain Y486)</name>
    <dbReference type="NCBI Taxonomy" id="1055687"/>
    <lineage>
        <taxon>Eukaryota</taxon>
        <taxon>Discoba</taxon>
        <taxon>Euglenozoa</taxon>
        <taxon>Kinetoplastea</taxon>
        <taxon>Metakinetoplastina</taxon>
        <taxon>Trypanosomatida</taxon>
        <taxon>Trypanosomatidae</taxon>
        <taxon>Trypanosoma</taxon>
        <taxon>Duttonella</taxon>
    </lineage>
</organism>
<keyword evidence="5 11" id="KW-0645">Protease</keyword>
<dbReference type="GO" id="GO:0016485">
    <property type="term" value="P:protein processing"/>
    <property type="evidence" value="ECO:0007669"/>
    <property type="project" value="TreeGrafter"/>
</dbReference>
<keyword evidence="6 11" id="KW-0378">Hydrolase</keyword>
<dbReference type="PANTHER" id="PTHR22624">
    <property type="entry name" value="CYSTEINE PROTEASE ATG4"/>
    <property type="match status" value="1"/>
</dbReference>
<dbReference type="EMBL" id="HE573027">
    <property type="protein sequence ID" value="CCC54236.1"/>
    <property type="molecule type" value="Genomic_DNA"/>
</dbReference>
<evidence type="ECO:0000256" key="4">
    <source>
        <dbReference type="ARBA" id="ARBA00022490"/>
    </source>
</evidence>
<dbReference type="EC" id="3.4.22.-" evidence="11"/>
<comment type="catalytic activity">
    <reaction evidence="10">
        <text>[protein]-C-terminal L-amino acid-glycyl-phosphatidylethanolamide + H2O = [protein]-C-terminal L-amino acid-glycine + a 1,2-diacyl-sn-glycero-3-phosphoethanolamine</text>
        <dbReference type="Rhea" id="RHEA:67548"/>
        <dbReference type="Rhea" id="RHEA-COMP:17323"/>
        <dbReference type="Rhea" id="RHEA-COMP:17324"/>
        <dbReference type="ChEBI" id="CHEBI:15377"/>
        <dbReference type="ChEBI" id="CHEBI:64612"/>
        <dbReference type="ChEBI" id="CHEBI:172940"/>
        <dbReference type="ChEBI" id="CHEBI:172941"/>
    </reaction>
    <physiologicalReaction direction="left-to-right" evidence="10">
        <dbReference type="Rhea" id="RHEA:67549"/>
    </physiologicalReaction>
</comment>
<evidence type="ECO:0000256" key="5">
    <source>
        <dbReference type="ARBA" id="ARBA00022670"/>
    </source>
</evidence>
<dbReference type="GO" id="GO:0005737">
    <property type="term" value="C:cytoplasm"/>
    <property type="evidence" value="ECO:0007669"/>
    <property type="project" value="UniProtKB-SubCell"/>
</dbReference>
<reference evidence="13" key="1">
    <citation type="journal article" date="2012" name="Proc. Natl. Acad. Sci. U.S.A.">
        <title>Antigenic diversity is generated by distinct evolutionary mechanisms in African trypanosome species.</title>
        <authorList>
            <person name="Jackson A.P."/>
            <person name="Berry A."/>
            <person name="Aslett M."/>
            <person name="Allison H.C."/>
            <person name="Burton P."/>
            <person name="Vavrova-Anderson J."/>
            <person name="Brown R."/>
            <person name="Browne H."/>
            <person name="Corton N."/>
            <person name="Hauser H."/>
            <person name="Gamble J."/>
            <person name="Gilderthorp R."/>
            <person name="Marcello L."/>
            <person name="McQuillan J."/>
            <person name="Otto T.D."/>
            <person name="Quail M.A."/>
            <person name="Sanders M.J."/>
            <person name="van Tonder A."/>
            <person name="Ginger M.L."/>
            <person name="Field M.C."/>
            <person name="Barry J.D."/>
            <person name="Hertz-Fowler C."/>
            <person name="Berriman M."/>
        </authorList>
    </citation>
    <scope>NUCLEOTIDE SEQUENCE</scope>
    <source>
        <strain evidence="13">Y486</strain>
    </source>
</reference>
<comment type="subcellular location">
    <subcellularLocation>
        <location evidence="1 11">Cytoplasm</location>
    </subcellularLocation>
</comment>
<keyword evidence="8 11" id="KW-0653">Protein transport</keyword>
<evidence type="ECO:0000256" key="2">
    <source>
        <dbReference type="ARBA" id="ARBA00010958"/>
    </source>
</evidence>
<evidence type="ECO:0000259" key="12">
    <source>
        <dbReference type="Pfam" id="PF03416"/>
    </source>
</evidence>
<evidence type="ECO:0000256" key="3">
    <source>
        <dbReference type="ARBA" id="ARBA00022448"/>
    </source>
</evidence>
<evidence type="ECO:0000256" key="7">
    <source>
        <dbReference type="ARBA" id="ARBA00022807"/>
    </source>
</evidence>
<dbReference type="GO" id="GO:0000045">
    <property type="term" value="P:autophagosome assembly"/>
    <property type="evidence" value="ECO:0007669"/>
    <property type="project" value="TreeGrafter"/>
</dbReference>
<dbReference type="InterPro" id="IPR038765">
    <property type="entry name" value="Papain-like_cys_pep_sf"/>
</dbReference>
<dbReference type="Pfam" id="PF03416">
    <property type="entry name" value="Peptidase_C54"/>
    <property type="match status" value="1"/>
</dbReference>
<keyword evidence="4 11" id="KW-0963">Cytoplasm</keyword>
<dbReference type="SUPFAM" id="SSF54001">
    <property type="entry name" value="Cysteine proteinases"/>
    <property type="match status" value="1"/>
</dbReference>
<comment type="function">
    <text evidence="11">Cysteine protease that plays a key role in autophagy by mediating both proteolytic activation and delipidation of ATG8 family proteins.</text>
</comment>
<evidence type="ECO:0000313" key="13">
    <source>
        <dbReference type="EMBL" id="CCC54236.1"/>
    </source>
</evidence>
<dbReference type="GO" id="GO:0035973">
    <property type="term" value="P:aggrephagy"/>
    <property type="evidence" value="ECO:0007669"/>
    <property type="project" value="TreeGrafter"/>
</dbReference>
<evidence type="ECO:0000256" key="9">
    <source>
        <dbReference type="ARBA" id="ARBA00023006"/>
    </source>
</evidence>
<dbReference type="GO" id="GO:0015031">
    <property type="term" value="P:protein transport"/>
    <property type="evidence" value="ECO:0007669"/>
    <property type="project" value="UniProtKB-KW"/>
</dbReference>
<dbReference type="AlphaFoldDB" id="G0U9F0"/>
<dbReference type="InterPro" id="IPR046792">
    <property type="entry name" value="Peptidase_C54_cat"/>
</dbReference>
<evidence type="ECO:0000256" key="8">
    <source>
        <dbReference type="ARBA" id="ARBA00022927"/>
    </source>
</evidence>
<comment type="similarity">
    <text evidence="2 11">Belongs to the peptidase C54 family.</text>
</comment>
<feature type="domain" description="Peptidase C54 catalytic" evidence="12">
    <location>
        <begin position="64"/>
        <end position="314"/>
    </location>
</feature>
<dbReference type="OMA" id="PMEATHR"/>
<dbReference type="GO" id="GO:0019786">
    <property type="term" value="F:protein-phosphatidylethanolamide deconjugating activity"/>
    <property type="evidence" value="ECO:0007669"/>
    <property type="project" value="InterPro"/>
</dbReference>
<keyword evidence="7" id="KW-0788">Thiol protease</keyword>
<dbReference type="GO" id="GO:0004197">
    <property type="term" value="F:cysteine-type endopeptidase activity"/>
    <property type="evidence" value="ECO:0007669"/>
    <property type="project" value="TreeGrafter"/>
</dbReference>
<evidence type="ECO:0000256" key="11">
    <source>
        <dbReference type="RuleBase" id="RU363115"/>
    </source>
</evidence>
<gene>
    <name evidence="13" type="ORF">TVY486_1117200</name>
</gene>
<evidence type="ECO:0000256" key="1">
    <source>
        <dbReference type="ARBA" id="ARBA00004496"/>
    </source>
</evidence>
<evidence type="ECO:0000256" key="6">
    <source>
        <dbReference type="ARBA" id="ARBA00022801"/>
    </source>
</evidence>
<proteinExistence type="inferred from homology"/>
<dbReference type="GO" id="GO:0034727">
    <property type="term" value="P:piecemeal microautophagy of the nucleus"/>
    <property type="evidence" value="ECO:0007669"/>
    <property type="project" value="TreeGrafter"/>
</dbReference>
<dbReference type="VEuPathDB" id="TriTrypDB:TvY486_1117200"/>
<keyword evidence="9 11" id="KW-0072">Autophagy</keyword>
<dbReference type="PANTHER" id="PTHR22624:SF53">
    <property type="entry name" value="CYSTEINE PROTEASE"/>
    <property type="match status" value="1"/>
</dbReference>
<name>G0U9F0_TRYVY</name>
<protein>
    <recommendedName>
        <fullName evidence="11">Cysteine protease</fullName>
        <ecNumber evidence="11">3.4.22.-</ecNumber>
    </recommendedName>
</protein>
<dbReference type="GO" id="GO:0000423">
    <property type="term" value="P:mitophagy"/>
    <property type="evidence" value="ECO:0007669"/>
    <property type="project" value="TreeGrafter"/>
</dbReference>